<evidence type="ECO:0000313" key="1">
    <source>
        <dbReference type="EMBL" id="KJV65815.1"/>
    </source>
</evidence>
<evidence type="ECO:0000313" key="2">
    <source>
        <dbReference type="Proteomes" id="UP000033754"/>
    </source>
</evidence>
<dbReference type="AlphaFoldDB" id="A0A0F3NCQ6"/>
<name>A0A0F3NCQ6_ANAPH</name>
<proteinExistence type="predicted"/>
<dbReference type="PATRIC" id="fig|1359161.3.peg.902"/>
<organism evidence="1 2">
    <name type="scientific">Anaplasma phagocytophilum str. NCH-1</name>
    <dbReference type="NCBI Taxonomy" id="1359161"/>
    <lineage>
        <taxon>Bacteria</taxon>
        <taxon>Pseudomonadati</taxon>
        <taxon>Pseudomonadota</taxon>
        <taxon>Alphaproteobacteria</taxon>
        <taxon>Rickettsiales</taxon>
        <taxon>Anaplasmataceae</taxon>
        <taxon>Anaplasma</taxon>
        <taxon>phagocytophilum group</taxon>
    </lineage>
</organism>
<dbReference type="EMBL" id="LANT01000004">
    <property type="protein sequence ID" value="KJV65815.1"/>
    <property type="molecule type" value="Genomic_DNA"/>
</dbReference>
<keyword evidence="1" id="KW-0378">Hydrolase</keyword>
<gene>
    <name evidence="1" type="ORF">EPHNCH_0805</name>
</gene>
<dbReference type="GO" id="GO:0016787">
    <property type="term" value="F:hydrolase activity"/>
    <property type="evidence" value="ECO:0007669"/>
    <property type="project" value="UniProtKB-KW"/>
</dbReference>
<protein>
    <submittedName>
        <fullName evidence="1">Hydrolase, TatD family</fullName>
    </submittedName>
</protein>
<reference evidence="1 2" key="1">
    <citation type="submission" date="2015-01" db="EMBL/GenBank/DDBJ databases">
        <title>Genome Sequencing of Rickettsiales.</title>
        <authorList>
            <person name="Daugherty S.C."/>
            <person name="Su Q."/>
            <person name="Abolude K."/>
            <person name="Beier-Sexton M."/>
            <person name="Carlyon J.A."/>
            <person name="Carter R."/>
            <person name="Day N.P."/>
            <person name="Dumler S.J."/>
            <person name="Dyachenko V."/>
            <person name="Godinez A."/>
            <person name="Kurtti T.J."/>
            <person name="Lichay M."/>
            <person name="Mullins K.E."/>
            <person name="Ott S."/>
            <person name="Pappas-Brown V."/>
            <person name="Paris D.H."/>
            <person name="Patel P."/>
            <person name="Richards A.L."/>
            <person name="Sadzewicz L."/>
            <person name="Sears K."/>
            <person name="Seidman D."/>
            <person name="Sengamalay N."/>
            <person name="Stenos J."/>
            <person name="Tallon L.J."/>
            <person name="Vincent G."/>
            <person name="Fraser C.M."/>
            <person name="Munderloh U."/>
            <person name="Dunning-Hotopp J.C."/>
        </authorList>
    </citation>
    <scope>NUCLEOTIDE SEQUENCE [LARGE SCALE GENOMIC DNA]</scope>
    <source>
        <strain evidence="1 2">NCH-1</strain>
    </source>
</reference>
<comment type="caution">
    <text evidence="1">The sequence shown here is derived from an EMBL/GenBank/DDBJ whole genome shotgun (WGS) entry which is preliminary data.</text>
</comment>
<sequence length="50" mass="5869">MTRFVVESLAQIWEESVDVVSEITTKNFFTLFDKCARLYYASEESNNLRS</sequence>
<dbReference type="Proteomes" id="UP000033754">
    <property type="component" value="Unassembled WGS sequence"/>
</dbReference>
<accession>A0A0F3NCQ6</accession>